<dbReference type="PRINTS" id="PR01874">
    <property type="entry name" value="DNAREPAIRADA"/>
</dbReference>
<dbReference type="EMBL" id="PGCK01000008">
    <property type="protein sequence ID" value="MCD1295377.1"/>
    <property type="molecule type" value="Genomic_DNA"/>
</dbReference>
<protein>
    <submittedName>
        <fullName evidence="4">ATPase</fullName>
    </submittedName>
</protein>
<dbReference type="Gene3D" id="3.40.50.300">
    <property type="entry name" value="P-loop containing nucleotide triphosphate hydrolases"/>
    <property type="match status" value="1"/>
</dbReference>
<comment type="caution">
    <text evidence="4">The sequence shown here is derived from an EMBL/GenBank/DDBJ whole genome shotgun (WGS) entry which is preliminary data.</text>
</comment>
<keyword evidence="5" id="KW-1185">Reference proteome</keyword>
<name>A0AAP2W6K5_9EURY</name>
<dbReference type="PANTHER" id="PTHR43637:SF1">
    <property type="entry name" value="UPF0273 PROTEIN TM_0370"/>
    <property type="match status" value="1"/>
</dbReference>
<dbReference type="Pfam" id="PF06745">
    <property type="entry name" value="ATPase"/>
    <property type="match status" value="1"/>
</dbReference>
<sequence>MANDVSYVKTGIPGVDSVLKGGIYPSSAVTISGPPGSGKSIFGMQFIYYGAKDYGEDGLIISVEESNTSLSEYARSIGWGEWDSLVEKGAITVISNDYFMKTDLPGSLEGILEMIQNTTAKRLVLDSINLFKYYFPEDIDRRRYLLKFIRILKRKSITTLLLSEVMEIFPHLPLTEEMYLSDGNIFLFMSRLGNNVERCFWVTKMRRQDFNMNIVPMGIGKGGIEVYADSIPYSLEVESDRRERL</sequence>
<dbReference type="InterPro" id="IPR014774">
    <property type="entry name" value="KaiC-like_dom"/>
</dbReference>
<proteinExistence type="predicted"/>
<accession>A0AAP2W6K5</accession>
<feature type="domain" description="KaiC" evidence="3">
    <location>
        <begin position="6"/>
        <end position="240"/>
    </location>
</feature>
<reference evidence="4 5" key="1">
    <citation type="submission" date="2017-11" db="EMBL/GenBank/DDBJ databases">
        <title>Isolation and Characterization of Family Methanocellaceae Species from Potential Methane Hydrate Area Offshore Southwestern Taiwan.</title>
        <authorList>
            <person name="Zhang W.-L."/>
            <person name="Chen W.-C."/>
            <person name="Lai M.-C."/>
            <person name="Chen S.-C."/>
        </authorList>
    </citation>
    <scope>NUCLEOTIDE SEQUENCE [LARGE SCALE GENOMIC DNA]</scope>
    <source>
        <strain evidence="4 5">CWC-04</strain>
    </source>
</reference>
<dbReference type="InterPro" id="IPR010624">
    <property type="entry name" value="KaiC_dom"/>
</dbReference>
<dbReference type="GO" id="GO:0005524">
    <property type="term" value="F:ATP binding"/>
    <property type="evidence" value="ECO:0007669"/>
    <property type="project" value="UniProtKB-KW"/>
</dbReference>
<organism evidence="4 5">
    <name type="scientific">Methanooceanicella nereidis</name>
    <dbReference type="NCBI Taxonomy" id="2052831"/>
    <lineage>
        <taxon>Archaea</taxon>
        <taxon>Methanobacteriati</taxon>
        <taxon>Methanobacteriota</taxon>
        <taxon>Stenosarchaea group</taxon>
        <taxon>Methanomicrobia</taxon>
        <taxon>Methanocellales</taxon>
        <taxon>Methanocellaceae</taxon>
        <taxon>Methanooceanicella</taxon>
    </lineage>
</organism>
<keyword evidence="2" id="KW-0067">ATP-binding</keyword>
<keyword evidence="1" id="KW-0547">Nucleotide-binding</keyword>
<dbReference type="PANTHER" id="PTHR43637">
    <property type="entry name" value="UPF0273 PROTEIN TM_0370"/>
    <property type="match status" value="1"/>
</dbReference>
<dbReference type="AlphaFoldDB" id="A0AAP2W6K5"/>
<evidence type="ECO:0000313" key="5">
    <source>
        <dbReference type="Proteomes" id="UP001320159"/>
    </source>
</evidence>
<gene>
    <name evidence="4" type="ORF">CUJ83_10240</name>
</gene>
<evidence type="ECO:0000256" key="1">
    <source>
        <dbReference type="ARBA" id="ARBA00022741"/>
    </source>
</evidence>
<dbReference type="InterPro" id="IPR027417">
    <property type="entry name" value="P-loop_NTPase"/>
</dbReference>
<dbReference type="SUPFAM" id="SSF52540">
    <property type="entry name" value="P-loop containing nucleoside triphosphate hydrolases"/>
    <property type="match status" value="1"/>
</dbReference>
<dbReference type="PROSITE" id="PS51146">
    <property type="entry name" value="KAIC"/>
    <property type="match status" value="1"/>
</dbReference>
<dbReference type="RefSeq" id="WP_230742229.1">
    <property type="nucleotide sequence ID" value="NZ_PGCK01000008.1"/>
</dbReference>
<evidence type="ECO:0000256" key="2">
    <source>
        <dbReference type="ARBA" id="ARBA00022840"/>
    </source>
</evidence>
<evidence type="ECO:0000259" key="3">
    <source>
        <dbReference type="PROSITE" id="PS51146"/>
    </source>
</evidence>
<dbReference type="Proteomes" id="UP001320159">
    <property type="component" value="Unassembled WGS sequence"/>
</dbReference>
<evidence type="ECO:0000313" key="4">
    <source>
        <dbReference type="EMBL" id="MCD1295377.1"/>
    </source>
</evidence>